<name>A0A537IKZ0_9BACT</name>
<gene>
    <name evidence="2" type="ORF">E6H05_11850</name>
</gene>
<dbReference type="Proteomes" id="UP000318834">
    <property type="component" value="Unassembled WGS sequence"/>
</dbReference>
<accession>A0A537IKZ0</accession>
<protein>
    <submittedName>
        <fullName evidence="2">Uncharacterized protein</fullName>
    </submittedName>
</protein>
<comment type="caution">
    <text evidence="2">The sequence shown here is derived from an EMBL/GenBank/DDBJ whole genome shotgun (WGS) entry which is preliminary data.</text>
</comment>
<sequence length="224" mass="24663">MREVLLSLVVMLALSVSLSTASATVTADPANLGTLGPVLETKLKEWLVAWRAVQPTLRVEQFKKGETGDMGPTWDSLHIDLSQGNPKLPLYVFSPDMRWVIDPFGALRMSKQNGDILAGFDVDNSVFLIDQKLSRQRSMLFSGPSGGTHEAAWLWNNGFVVAGYGEGQPKEGCRGGYTQRPSLYLVSIPRNSLTPYIGPESCRGVGSEYVIQKVKQKIPNVKFY</sequence>
<evidence type="ECO:0000313" key="2">
    <source>
        <dbReference type="EMBL" id="TMI71968.1"/>
    </source>
</evidence>
<keyword evidence="1" id="KW-0732">Signal</keyword>
<dbReference type="EMBL" id="VBAP01000097">
    <property type="protein sequence ID" value="TMI71968.1"/>
    <property type="molecule type" value="Genomic_DNA"/>
</dbReference>
<evidence type="ECO:0000313" key="3">
    <source>
        <dbReference type="Proteomes" id="UP000318834"/>
    </source>
</evidence>
<feature type="chain" id="PRO_5022076400" evidence="1">
    <location>
        <begin position="24"/>
        <end position="224"/>
    </location>
</feature>
<feature type="signal peptide" evidence="1">
    <location>
        <begin position="1"/>
        <end position="23"/>
    </location>
</feature>
<proteinExistence type="predicted"/>
<dbReference type="AlphaFoldDB" id="A0A537IKZ0"/>
<reference evidence="2 3" key="1">
    <citation type="journal article" date="2019" name="Nat. Microbiol.">
        <title>Mediterranean grassland soil C-N compound turnover is dependent on rainfall and depth, and is mediated by genomically divergent microorganisms.</title>
        <authorList>
            <person name="Diamond S."/>
            <person name="Andeer P.F."/>
            <person name="Li Z."/>
            <person name="Crits-Christoph A."/>
            <person name="Burstein D."/>
            <person name="Anantharaman K."/>
            <person name="Lane K.R."/>
            <person name="Thomas B.C."/>
            <person name="Pan C."/>
            <person name="Northen T.R."/>
            <person name="Banfield J.F."/>
        </authorList>
    </citation>
    <scope>NUCLEOTIDE SEQUENCE [LARGE SCALE GENOMIC DNA]</scope>
    <source>
        <strain evidence="2">NP_8</strain>
    </source>
</reference>
<organism evidence="2 3">
    <name type="scientific">Candidatus Segetimicrobium genomatis</name>
    <dbReference type="NCBI Taxonomy" id="2569760"/>
    <lineage>
        <taxon>Bacteria</taxon>
        <taxon>Bacillati</taxon>
        <taxon>Candidatus Sysuimicrobiota</taxon>
        <taxon>Candidatus Sysuimicrobiia</taxon>
        <taxon>Candidatus Sysuimicrobiales</taxon>
        <taxon>Candidatus Segetimicrobiaceae</taxon>
        <taxon>Candidatus Segetimicrobium</taxon>
    </lineage>
</organism>
<evidence type="ECO:0000256" key="1">
    <source>
        <dbReference type="SAM" id="SignalP"/>
    </source>
</evidence>